<reference evidence="1 2" key="1">
    <citation type="submission" date="2011-05" db="EMBL/GenBank/DDBJ databases">
        <authorList>
            <person name="Muzny D."/>
            <person name="Qin X."/>
            <person name="Deng J."/>
            <person name="Jiang H."/>
            <person name="Liu Y."/>
            <person name="Qu J."/>
            <person name="Song X.-Z."/>
            <person name="Zhang L."/>
            <person name="Thornton R."/>
            <person name="Coyle M."/>
            <person name="Francisco L."/>
            <person name="Jackson L."/>
            <person name="Javaid M."/>
            <person name="Korchina V."/>
            <person name="Kovar C."/>
            <person name="Mata R."/>
            <person name="Mathew T."/>
            <person name="Ngo R."/>
            <person name="Nguyen L."/>
            <person name="Nguyen N."/>
            <person name="Okwuonu G."/>
            <person name="Ongeri F."/>
            <person name="Pham C."/>
            <person name="Simmons D."/>
            <person name="Wilczek-Boney K."/>
            <person name="Hale W."/>
            <person name="Jakkamsetti A."/>
            <person name="Pham P."/>
            <person name="Ruth R."/>
            <person name="San Lucas F."/>
            <person name="Warren J."/>
            <person name="Zhang J."/>
            <person name="Zhao Z."/>
            <person name="Zhou C."/>
            <person name="Zhu D."/>
            <person name="Lee S."/>
            <person name="Bess C."/>
            <person name="Blankenburg K."/>
            <person name="Forbes L."/>
            <person name="Fu Q."/>
            <person name="Gubbala S."/>
            <person name="Hirani K."/>
            <person name="Jayaseelan J.C."/>
            <person name="Lara F."/>
            <person name="Munidasa M."/>
            <person name="Palculict T."/>
            <person name="Patil S."/>
            <person name="Pu L.-L."/>
            <person name="Saada N."/>
            <person name="Tang L."/>
            <person name="Weissenberger G."/>
            <person name="Zhu Y."/>
            <person name="Hemphill L."/>
            <person name="Shang Y."/>
            <person name="Youmans B."/>
            <person name="Ayvaz T."/>
            <person name="Ross M."/>
            <person name="Santibanez J."/>
            <person name="Aqrawi P."/>
            <person name="Gross S."/>
            <person name="Joshi V."/>
            <person name="Fowler G."/>
            <person name="Nazareth L."/>
            <person name="Reid J."/>
            <person name="Worley K."/>
            <person name="Petrosino J."/>
            <person name="Highlander S."/>
            <person name="Gibbs R."/>
        </authorList>
    </citation>
    <scope>NUCLEOTIDE SEQUENCE [LARGE SCALE GENOMIC DNA]</scope>
    <source>
        <strain evidence="1 2">871</strain>
    </source>
</reference>
<evidence type="ECO:0000313" key="1">
    <source>
        <dbReference type="EMBL" id="EGY51856.1"/>
    </source>
</evidence>
<keyword evidence="2" id="KW-1185">Reference proteome</keyword>
<protein>
    <submittedName>
        <fullName evidence="1">Uncharacterized protein</fullName>
    </submittedName>
</protein>
<sequence>MEQNKVRAACRRTEYLPLRRCRLRPLQRSQPVCHRLPENQPFYSAAASAGKMR</sequence>
<dbReference type="Proteomes" id="UP000003019">
    <property type="component" value="Unassembled WGS sequence"/>
</dbReference>
<name>G4CJW5_9NEIS</name>
<organism evidence="1 2">
    <name type="scientific">Neisseria shayeganii 871</name>
    <dbReference type="NCBI Taxonomy" id="1032488"/>
    <lineage>
        <taxon>Bacteria</taxon>
        <taxon>Pseudomonadati</taxon>
        <taxon>Pseudomonadota</taxon>
        <taxon>Betaproteobacteria</taxon>
        <taxon>Neisseriales</taxon>
        <taxon>Neisseriaceae</taxon>
        <taxon>Neisseria</taxon>
    </lineage>
</organism>
<evidence type="ECO:0000313" key="2">
    <source>
        <dbReference type="Proteomes" id="UP000003019"/>
    </source>
</evidence>
<proteinExistence type="predicted"/>
<dbReference type="AlphaFoldDB" id="G4CJW5"/>
<dbReference type="PATRIC" id="fig|1032488.3.peg.1803"/>
<gene>
    <name evidence="1" type="ORF">HMPREF9371_1905</name>
</gene>
<dbReference type="HOGENOM" id="CLU_3063861_0_0_4"/>
<comment type="caution">
    <text evidence="1">The sequence shown here is derived from an EMBL/GenBank/DDBJ whole genome shotgun (WGS) entry which is preliminary data.</text>
</comment>
<accession>G4CJW5</accession>
<dbReference type="EMBL" id="AGAY01000066">
    <property type="protein sequence ID" value="EGY51856.1"/>
    <property type="molecule type" value="Genomic_DNA"/>
</dbReference>